<reference evidence="1 2" key="1">
    <citation type="submission" date="2022-08" db="EMBL/GenBank/DDBJ databases">
        <title>Aerococcaceae sp. nov isolated from spoiled eye mask.</title>
        <authorList>
            <person name="Zhou G."/>
            <person name="Xie X.-B."/>
            <person name="Shi Q.-S."/>
            <person name="Wang Y.-S."/>
            <person name="Wen X."/>
            <person name="Peng H."/>
            <person name="Yang X.-J."/>
            <person name="Tao H.-B."/>
            <person name="Huang X.-M."/>
        </authorList>
    </citation>
    <scope>NUCLEOTIDE SEQUENCE [LARGE SCALE GENOMIC DNA]</scope>
    <source>
        <strain evidence="2">DM20194951</strain>
    </source>
</reference>
<dbReference type="EMBL" id="CP102453">
    <property type="protein sequence ID" value="UUX33332.1"/>
    <property type="molecule type" value="Genomic_DNA"/>
</dbReference>
<sequence length="217" mass="25619">MGLLTESKIRELLKKTNLKQSRELVIEKNTIITPSAKSYLKEKRIKLIADEYSIQTPVKVNQDNKERLQMEESFNPSLLIISSKLDKLIVKATIMQKECLDEVDLFNQLSRLIDMLKQLKQLVLNNGEVIINTNQRDSFYANYSNLLDQIDRNAYPTYMDSDLSLRFFELYINVRTGIYEIIAREERYLNHNWKIWFQWLVDTCLVVYQIEKSRGGI</sequence>
<gene>
    <name evidence="1" type="ORF">NRE15_10530</name>
</gene>
<dbReference type="RefSeq" id="WP_313792833.1">
    <property type="nucleotide sequence ID" value="NZ_CP102453.1"/>
</dbReference>
<protein>
    <recommendedName>
        <fullName evidence="3">Ethanolamine utilization cobalamin adenosyltransferase</fullName>
    </recommendedName>
</protein>
<evidence type="ECO:0008006" key="3">
    <source>
        <dbReference type="Google" id="ProtNLM"/>
    </source>
</evidence>
<keyword evidence="2" id="KW-1185">Reference proteome</keyword>
<name>A0ABY5P3M8_9LACT</name>
<proteinExistence type="predicted"/>
<evidence type="ECO:0000313" key="1">
    <source>
        <dbReference type="EMBL" id="UUX33332.1"/>
    </source>
</evidence>
<dbReference type="Proteomes" id="UP001315967">
    <property type="component" value="Chromosome"/>
</dbReference>
<evidence type="ECO:0000313" key="2">
    <source>
        <dbReference type="Proteomes" id="UP001315967"/>
    </source>
</evidence>
<organism evidence="1 2">
    <name type="scientific">Fundicoccus culcitae</name>
    <dbReference type="NCBI Taxonomy" id="2969821"/>
    <lineage>
        <taxon>Bacteria</taxon>
        <taxon>Bacillati</taxon>
        <taxon>Bacillota</taxon>
        <taxon>Bacilli</taxon>
        <taxon>Lactobacillales</taxon>
        <taxon>Aerococcaceae</taxon>
        <taxon>Fundicoccus</taxon>
    </lineage>
</organism>
<accession>A0ABY5P3M8</accession>